<dbReference type="eggNOG" id="COG0223">
    <property type="taxonomic scope" value="Bacteria"/>
</dbReference>
<dbReference type="HAMAP" id="MF_00182">
    <property type="entry name" value="Formyl_trans"/>
    <property type="match status" value="1"/>
</dbReference>
<evidence type="ECO:0000256" key="5">
    <source>
        <dbReference type="HAMAP-Rule" id="MF_00182"/>
    </source>
</evidence>
<evidence type="ECO:0000256" key="4">
    <source>
        <dbReference type="ARBA" id="ARBA00022917"/>
    </source>
</evidence>
<dbReference type="InterPro" id="IPR005793">
    <property type="entry name" value="Formyl_trans_C"/>
</dbReference>
<evidence type="ECO:0000256" key="2">
    <source>
        <dbReference type="ARBA" id="ARBA00012261"/>
    </source>
</evidence>
<dbReference type="EMBL" id="CP001275">
    <property type="protein sequence ID" value="ACM06228.1"/>
    <property type="molecule type" value="Genomic_DNA"/>
</dbReference>
<dbReference type="KEGG" id="tro:trd_0824"/>
<comment type="similarity">
    <text evidence="1 5">Belongs to the Fmt family.</text>
</comment>
<dbReference type="PANTHER" id="PTHR11138:SF5">
    <property type="entry name" value="METHIONYL-TRNA FORMYLTRANSFERASE, MITOCHONDRIAL"/>
    <property type="match status" value="1"/>
</dbReference>
<dbReference type="STRING" id="309801.trd_0824"/>
<dbReference type="Pfam" id="PF00551">
    <property type="entry name" value="Formyl_trans_N"/>
    <property type="match status" value="1"/>
</dbReference>
<evidence type="ECO:0000313" key="9">
    <source>
        <dbReference type="Proteomes" id="UP000000447"/>
    </source>
</evidence>
<dbReference type="RefSeq" id="WP_012642209.1">
    <property type="nucleotide sequence ID" value="NC_011959.1"/>
</dbReference>
<dbReference type="CDD" id="cd08704">
    <property type="entry name" value="Met_tRNA_FMT_C"/>
    <property type="match status" value="1"/>
</dbReference>
<dbReference type="Pfam" id="PF02911">
    <property type="entry name" value="Formyl_trans_C"/>
    <property type="match status" value="1"/>
</dbReference>
<dbReference type="InterPro" id="IPR044135">
    <property type="entry name" value="Met-tRNA-FMT_C"/>
</dbReference>
<dbReference type="Proteomes" id="UP000000447">
    <property type="component" value="Chromosome"/>
</dbReference>
<keyword evidence="9" id="KW-1185">Reference proteome</keyword>
<dbReference type="GO" id="GO:0005829">
    <property type="term" value="C:cytosol"/>
    <property type="evidence" value="ECO:0007669"/>
    <property type="project" value="TreeGrafter"/>
</dbReference>
<dbReference type="PANTHER" id="PTHR11138">
    <property type="entry name" value="METHIONYL-TRNA FORMYLTRANSFERASE"/>
    <property type="match status" value="1"/>
</dbReference>
<dbReference type="FunFam" id="3.40.50.12230:FF:000001">
    <property type="entry name" value="Methionyl-tRNA formyltransferase"/>
    <property type="match status" value="1"/>
</dbReference>
<dbReference type="HOGENOM" id="CLU_033347_2_0_0"/>
<dbReference type="OrthoDB" id="9802815at2"/>
<dbReference type="InterPro" id="IPR005794">
    <property type="entry name" value="Fmt"/>
</dbReference>
<organism evidence="8 9">
    <name type="scientific">Thermomicrobium roseum (strain ATCC 27502 / DSM 5159 / P-2)</name>
    <dbReference type="NCBI Taxonomy" id="309801"/>
    <lineage>
        <taxon>Bacteria</taxon>
        <taxon>Pseudomonadati</taxon>
        <taxon>Thermomicrobiota</taxon>
        <taxon>Thermomicrobia</taxon>
        <taxon>Thermomicrobiales</taxon>
        <taxon>Thermomicrobiaceae</taxon>
        <taxon>Thermomicrobium</taxon>
    </lineage>
</organism>
<feature type="domain" description="Formyl transferase C-terminal" evidence="7">
    <location>
        <begin position="209"/>
        <end position="304"/>
    </location>
</feature>
<dbReference type="SUPFAM" id="SSF50486">
    <property type="entry name" value="FMT C-terminal domain-like"/>
    <property type="match status" value="1"/>
</dbReference>
<dbReference type="GO" id="GO:0004479">
    <property type="term" value="F:methionyl-tRNA formyltransferase activity"/>
    <property type="evidence" value="ECO:0007669"/>
    <property type="project" value="UniProtKB-UniRule"/>
</dbReference>
<reference evidence="8 9" key="1">
    <citation type="journal article" date="2009" name="PLoS ONE">
        <title>Complete genome sequence of the aerobic CO-oxidizing thermophile Thermomicrobium roseum.</title>
        <authorList>
            <person name="Wu D."/>
            <person name="Raymond J."/>
            <person name="Wu M."/>
            <person name="Chatterji S."/>
            <person name="Ren Q."/>
            <person name="Graham J.E."/>
            <person name="Bryant D.A."/>
            <person name="Robb F."/>
            <person name="Colman A."/>
            <person name="Tallon L.J."/>
            <person name="Badger J.H."/>
            <person name="Madupu R."/>
            <person name="Ward N.L."/>
            <person name="Eisen J.A."/>
        </authorList>
    </citation>
    <scope>NUCLEOTIDE SEQUENCE [LARGE SCALE GENOMIC DNA]</scope>
    <source>
        <strain evidence="9">ATCC 27502 / DSM 5159 / P-2</strain>
    </source>
</reference>
<feature type="binding site" evidence="5">
    <location>
        <begin position="114"/>
        <end position="117"/>
    </location>
    <ligand>
        <name>(6S)-5,6,7,8-tetrahydrofolate</name>
        <dbReference type="ChEBI" id="CHEBI:57453"/>
    </ligand>
</feature>
<dbReference type="InterPro" id="IPR036477">
    <property type="entry name" value="Formyl_transf_N_sf"/>
</dbReference>
<sequence length="313" mass="33948">MEGKLRLVFFGTPEFAVPSLRTLAAQPDFVVVLVVTQPDRPAGRGRGLQPPPVKVLAQELGLPCWQPETLRTAEAEARLAAVAPMLAVVVAYGKIIPASMLSMPRHGFLNVHPSLLPRYRGASPIQAALLNGDAITGISFAVMTPELDAGPILRQFAIPIVPDDTGVTLGARLAEVAAELLPDTIRDWIAGRIVPIPQDEGEATYTRPLTKADGRVDWSEPAERIERKIRALQPWPCAWTTIGGRRLILLRARLIETEMDLAPGCLSVMPTVVLVGTGTRPLALETVQPEGKRAMSALDWWRGTRLANGTCFE</sequence>
<dbReference type="InterPro" id="IPR002376">
    <property type="entry name" value="Formyl_transf_N"/>
</dbReference>
<keyword evidence="4 5" id="KW-0648">Protein biosynthesis</keyword>
<evidence type="ECO:0000259" key="7">
    <source>
        <dbReference type="Pfam" id="PF02911"/>
    </source>
</evidence>
<dbReference type="AlphaFoldDB" id="B9KZB0"/>
<evidence type="ECO:0000313" key="8">
    <source>
        <dbReference type="EMBL" id="ACM06228.1"/>
    </source>
</evidence>
<dbReference type="Gene3D" id="3.40.50.12230">
    <property type="match status" value="1"/>
</dbReference>
<evidence type="ECO:0000259" key="6">
    <source>
        <dbReference type="Pfam" id="PF00551"/>
    </source>
</evidence>
<comment type="catalytic activity">
    <reaction evidence="5">
        <text>L-methionyl-tRNA(fMet) + (6R)-10-formyltetrahydrofolate = N-formyl-L-methionyl-tRNA(fMet) + (6S)-5,6,7,8-tetrahydrofolate + H(+)</text>
        <dbReference type="Rhea" id="RHEA:24380"/>
        <dbReference type="Rhea" id="RHEA-COMP:9952"/>
        <dbReference type="Rhea" id="RHEA-COMP:9953"/>
        <dbReference type="ChEBI" id="CHEBI:15378"/>
        <dbReference type="ChEBI" id="CHEBI:57453"/>
        <dbReference type="ChEBI" id="CHEBI:78530"/>
        <dbReference type="ChEBI" id="CHEBI:78844"/>
        <dbReference type="ChEBI" id="CHEBI:195366"/>
        <dbReference type="EC" id="2.1.2.9"/>
    </reaction>
</comment>
<name>B9KZB0_THERP</name>
<keyword evidence="3 5" id="KW-0808">Transferase</keyword>
<dbReference type="SUPFAM" id="SSF53328">
    <property type="entry name" value="Formyltransferase"/>
    <property type="match status" value="1"/>
</dbReference>
<evidence type="ECO:0000256" key="3">
    <source>
        <dbReference type="ARBA" id="ARBA00022679"/>
    </source>
</evidence>
<dbReference type="InterPro" id="IPR011034">
    <property type="entry name" value="Formyl_transferase-like_C_sf"/>
</dbReference>
<dbReference type="CDD" id="cd08646">
    <property type="entry name" value="FMT_core_Met-tRNA-FMT_N"/>
    <property type="match status" value="1"/>
</dbReference>
<proteinExistence type="inferred from homology"/>
<protein>
    <recommendedName>
        <fullName evidence="2 5">Methionyl-tRNA formyltransferase</fullName>
        <ecNumber evidence="2 5">2.1.2.9</ecNumber>
    </recommendedName>
</protein>
<dbReference type="InterPro" id="IPR041711">
    <property type="entry name" value="Met-tRNA-FMT_N"/>
</dbReference>
<dbReference type="NCBIfam" id="TIGR00460">
    <property type="entry name" value="fmt"/>
    <property type="match status" value="1"/>
</dbReference>
<gene>
    <name evidence="5 8" type="primary">fmt</name>
    <name evidence="8" type="ordered locus">trd_0824</name>
</gene>
<evidence type="ECO:0000256" key="1">
    <source>
        <dbReference type="ARBA" id="ARBA00010699"/>
    </source>
</evidence>
<comment type="function">
    <text evidence="5">Attaches a formyl group to the free amino group of methionyl-tRNA(fMet). The formyl group appears to play a dual role in the initiator identity of N-formylmethionyl-tRNA by promoting its recognition by IF2 and preventing the misappropriation of this tRNA by the elongation apparatus.</text>
</comment>
<feature type="domain" description="Formyl transferase N-terminal" evidence="6">
    <location>
        <begin position="6"/>
        <end position="185"/>
    </location>
</feature>
<accession>B9KZB0</accession>
<dbReference type="EC" id="2.1.2.9" evidence="2 5"/>